<protein>
    <recommendedName>
        <fullName evidence="4">Lipoprotein</fullName>
    </recommendedName>
</protein>
<reference evidence="2" key="1">
    <citation type="submission" date="2021-04" db="EMBL/GenBank/DDBJ databases">
        <authorList>
            <person name="Rodrigo-Torres L."/>
            <person name="Arahal R. D."/>
            <person name="Lucena T."/>
        </authorList>
    </citation>
    <scope>NUCLEOTIDE SEQUENCE</scope>
    <source>
        <strain evidence="2">AS29M-1</strain>
    </source>
</reference>
<feature type="region of interest" description="Disordered" evidence="1">
    <location>
        <begin position="436"/>
        <end position="466"/>
    </location>
</feature>
<accession>A0A916JQ37</accession>
<evidence type="ECO:0000313" key="2">
    <source>
        <dbReference type="EMBL" id="CAG5085274.1"/>
    </source>
</evidence>
<feature type="compositionally biased region" description="Polar residues" evidence="1">
    <location>
        <begin position="436"/>
        <end position="445"/>
    </location>
</feature>
<dbReference type="Proteomes" id="UP000683507">
    <property type="component" value="Chromosome"/>
</dbReference>
<organism evidence="2 3">
    <name type="scientific">Parvicella tangerina</name>
    <dbReference type="NCBI Taxonomy" id="2829795"/>
    <lineage>
        <taxon>Bacteria</taxon>
        <taxon>Pseudomonadati</taxon>
        <taxon>Bacteroidota</taxon>
        <taxon>Flavobacteriia</taxon>
        <taxon>Flavobacteriales</taxon>
        <taxon>Parvicellaceae</taxon>
        <taxon>Parvicella</taxon>
    </lineage>
</organism>
<name>A0A916JQ37_9FLAO</name>
<evidence type="ECO:0000256" key="1">
    <source>
        <dbReference type="SAM" id="MobiDB-lite"/>
    </source>
</evidence>
<keyword evidence="3" id="KW-1185">Reference proteome</keyword>
<dbReference type="EMBL" id="OU015584">
    <property type="protein sequence ID" value="CAG5085274.1"/>
    <property type="molecule type" value="Genomic_DNA"/>
</dbReference>
<dbReference type="AlphaFoldDB" id="A0A916JQ37"/>
<evidence type="ECO:0000313" key="3">
    <source>
        <dbReference type="Proteomes" id="UP000683507"/>
    </source>
</evidence>
<proteinExistence type="predicted"/>
<dbReference type="RefSeq" id="WP_258542916.1">
    <property type="nucleotide sequence ID" value="NZ_OU015584.1"/>
</dbReference>
<sequence length="466" mass="51666">MKSTLYIILLTALSILVSLSSCLKPNDVFNNSGDLRFSSDTILFDTLFTTVGSTTKKFKIYNDQSDPIKVASIRLEQQTNSMFRINVDGVSGVTFSDIVVPAKDSLFIFVEVTIDPNNSNTPQIVEDKISFLTNGNEQQVVLNAFGQDAYFHVNEIITANTTWPNDKPHVIYGYCAVDSSVKLTIPGGTSIHGYNNSFLYVYKGALETQGTLGNEVKFSQSRTEDFILSPVDSVGGQWRGIYFFAPQNSTLNYTEIKNATIGIQIDTLNNQDSVTLFNVRVDNSSFAGLVTQGANLHANSCLFGNAGTYSAFLSIGGNIYLDHCTFANYWPAQRNDPAFAFKNYYKDANNNYQFRPFNSFFLKNSIIYGSNTNEIGLDTLDRSLTAIPNFHAVNTLIRSEDPVSNQEFYQNCWRNLDPEFASSAFWDFHTTGTAVDSKGTFTNPQPDLDGNPRSLSGNDLGCYNSP</sequence>
<gene>
    <name evidence="2" type="ORF">CRYO30217_02708</name>
</gene>
<evidence type="ECO:0008006" key="4">
    <source>
        <dbReference type="Google" id="ProtNLM"/>
    </source>
</evidence>
<dbReference type="KEGG" id="ptan:CRYO30217_02708"/>
<dbReference type="PROSITE" id="PS51257">
    <property type="entry name" value="PROKAR_LIPOPROTEIN"/>
    <property type="match status" value="1"/>
</dbReference>